<organism evidence="2 3">
    <name type="scientific">Natrinema ejinorense</name>
    <dbReference type="NCBI Taxonomy" id="373386"/>
    <lineage>
        <taxon>Archaea</taxon>
        <taxon>Methanobacteriati</taxon>
        <taxon>Methanobacteriota</taxon>
        <taxon>Stenosarchaea group</taxon>
        <taxon>Halobacteria</taxon>
        <taxon>Halobacteriales</taxon>
        <taxon>Natrialbaceae</taxon>
        <taxon>Natrinema</taxon>
    </lineage>
</organism>
<accession>A0A2A5QU97</accession>
<keyword evidence="1" id="KW-0812">Transmembrane</keyword>
<sequence length="71" mass="7165">MNDTQNRSGEQLLIGVGGLALVIQLVVFQNSLGIVSNPGVSGTLGDIVSGGLLLVAVVCLAGGVYLRQRGS</sequence>
<dbReference type="EMBL" id="NXNI01000001">
    <property type="protein sequence ID" value="PCR90428.1"/>
    <property type="molecule type" value="Genomic_DNA"/>
</dbReference>
<evidence type="ECO:0000256" key="1">
    <source>
        <dbReference type="SAM" id="Phobius"/>
    </source>
</evidence>
<protein>
    <submittedName>
        <fullName evidence="2">Uncharacterized protein</fullName>
    </submittedName>
</protein>
<proteinExistence type="predicted"/>
<dbReference type="AlphaFoldDB" id="A0A2A5QU97"/>
<evidence type="ECO:0000313" key="2">
    <source>
        <dbReference type="EMBL" id="PCR90428.1"/>
    </source>
</evidence>
<reference evidence="2 3" key="1">
    <citation type="submission" date="2017-09" db="EMBL/GenBank/DDBJ databases">
        <title>Genome sequences of Natrinema ejinorence JCM 13890T.</title>
        <authorList>
            <person name="Roh S.W."/>
            <person name="Kim Y.B."/>
            <person name="Kim J.Y."/>
        </authorList>
    </citation>
    <scope>NUCLEOTIDE SEQUENCE [LARGE SCALE GENOMIC DNA]</scope>
    <source>
        <strain evidence="2 3">JCM 13890</strain>
    </source>
</reference>
<feature type="transmembrane region" description="Helical" evidence="1">
    <location>
        <begin position="12"/>
        <end position="35"/>
    </location>
</feature>
<feature type="transmembrane region" description="Helical" evidence="1">
    <location>
        <begin position="47"/>
        <end position="66"/>
    </location>
</feature>
<evidence type="ECO:0000313" key="3">
    <source>
        <dbReference type="Proteomes" id="UP000219689"/>
    </source>
</evidence>
<gene>
    <name evidence="2" type="ORF">CP557_07755</name>
</gene>
<keyword evidence="1" id="KW-0472">Membrane</keyword>
<comment type="caution">
    <text evidence="2">The sequence shown here is derived from an EMBL/GenBank/DDBJ whole genome shotgun (WGS) entry which is preliminary data.</text>
</comment>
<keyword evidence="1" id="KW-1133">Transmembrane helix</keyword>
<keyword evidence="3" id="KW-1185">Reference proteome</keyword>
<dbReference type="Proteomes" id="UP000219689">
    <property type="component" value="Unassembled WGS sequence"/>
</dbReference>
<name>A0A2A5QU97_9EURY</name>